<dbReference type="Proteomes" id="UP000199452">
    <property type="component" value="Unassembled WGS sequence"/>
</dbReference>
<proteinExistence type="predicted"/>
<feature type="non-terminal residue" evidence="1">
    <location>
        <position position="1"/>
    </location>
</feature>
<evidence type="ECO:0000313" key="3">
    <source>
        <dbReference type="Proteomes" id="UP000199452"/>
    </source>
</evidence>
<evidence type="ECO:0000313" key="2">
    <source>
        <dbReference type="EMBL" id="SDD14091.1"/>
    </source>
</evidence>
<protein>
    <submittedName>
        <fullName evidence="1">Uncharacterized protein</fullName>
    </submittedName>
</protein>
<evidence type="ECO:0000313" key="1">
    <source>
        <dbReference type="EMBL" id="SDC69845.1"/>
    </source>
</evidence>
<dbReference type="AlphaFoldDB" id="A0A1G6NRP7"/>
<dbReference type="EMBL" id="FMYP01000091">
    <property type="protein sequence ID" value="SDD14091.1"/>
    <property type="molecule type" value="Genomic_DNA"/>
</dbReference>
<accession>A0A1G6NRP7</accession>
<gene>
    <name evidence="1" type="ORF">SAMN05216323_10451</name>
    <name evidence="2" type="ORF">SAMN05216323_10911</name>
</gene>
<sequence length="80" mass="9213">YGENENAIRTQVWCTLIAQLLMTVIQKMANTQKAFSVVATLVRIHLISLLDVFELLRSTKRDYLNKRGSPDLYGQIKLIF</sequence>
<keyword evidence="3" id="KW-1185">Reference proteome</keyword>
<reference evidence="1 3" key="1">
    <citation type="submission" date="2016-09" db="EMBL/GenBank/DDBJ databases">
        <authorList>
            <person name="Capua I."/>
            <person name="De Benedictis P."/>
            <person name="Joannis T."/>
            <person name="Lombin L.H."/>
            <person name="Cattoli G."/>
        </authorList>
    </citation>
    <scope>NUCLEOTIDE SEQUENCE [LARGE SCALE GENOMIC DNA]</scope>
    <source>
        <strain evidence="1 3">A7P-90m</strain>
    </source>
</reference>
<organism evidence="1 3">
    <name type="scientific">Williamwhitmania taraxaci</name>
    <dbReference type="NCBI Taxonomy" id="1640674"/>
    <lineage>
        <taxon>Bacteria</taxon>
        <taxon>Pseudomonadati</taxon>
        <taxon>Bacteroidota</taxon>
        <taxon>Bacteroidia</taxon>
        <taxon>Bacteroidales</taxon>
        <taxon>Williamwhitmaniaceae</taxon>
        <taxon>Williamwhitmania</taxon>
    </lineage>
</organism>
<dbReference type="EMBL" id="FMYP01000045">
    <property type="protein sequence ID" value="SDC69845.1"/>
    <property type="molecule type" value="Genomic_DNA"/>
</dbReference>
<name>A0A1G6NRP7_9BACT</name>